<name>A0ABP0QSD2_9DINO</name>
<organism evidence="4 5">
    <name type="scientific">Durusdinium trenchii</name>
    <dbReference type="NCBI Taxonomy" id="1381693"/>
    <lineage>
        <taxon>Eukaryota</taxon>
        <taxon>Sar</taxon>
        <taxon>Alveolata</taxon>
        <taxon>Dinophyceae</taxon>
        <taxon>Suessiales</taxon>
        <taxon>Symbiodiniaceae</taxon>
        <taxon>Durusdinium</taxon>
    </lineage>
</organism>
<keyword evidence="2 3" id="KW-0040">ANK repeat</keyword>
<dbReference type="InterPro" id="IPR051165">
    <property type="entry name" value="Multifunctional_ANK_Repeat"/>
</dbReference>
<evidence type="ECO:0000313" key="5">
    <source>
        <dbReference type="Proteomes" id="UP001642484"/>
    </source>
</evidence>
<feature type="non-terminal residue" evidence="4">
    <location>
        <position position="259"/>
    </location>
</feature>
<feature type="repeat" description="ANK" evidence="3">
    <location>
        <begin position="69"/>
        <end position="98"/>
    </location>
</feature>
<dbReference type="PROSITE" id="PS50088">
    <property type="entry name" value="ANK_REPEAT"/>
    <property type="match status" value="2"/>
</dbReference>
<gene>
    <name evidence="4" type="ORF">CCMP2556_LOCUS43424</name>
</gene>
<dbReference type="Proteomes" id="UP001642484">
    <property type="component" value="Unassembled WGS sequence"/>
</dbReference>
<evidence type="ECO:0000313" key="4">
    <source>
        <dbReference type="EMBL" id="CAK9090355.1"/>
    </source>
</evidence>
<dbReference type="InterPro" id="IPR036770">
    <property type="entry name" value="Ankyrin_rpt-contain_sf"/>
</dbReference>
<evidence type="ECO:0000256" key="1">
    <source>
        <dbReference type="ARBA" id="ARBA00022737"/>
    </source>
</evidence>
<feature type="repeat" description="ANK" evidence="3">
    <location>
        <begin position="141"/>
        <end position="173"/>
    </location>
</feature>
<sequence>MSYHAAARQEEDGMDFIWNESPCRGGPLHLAVLKDELPKVKDLVEKSKSPLETVRSPFAFRDHDTEQEGRAEAVHIAASRGHLEVIKYLLEKQADPNACVMVNGKVKHDVLHAAVAGEGRGGRLDMVDFLYSVCRKTKDSEGRSLIHIAFLTGSREIIEYLRDKNSDLKHMHSFHEDPSVAIANENAGVHPPLSFGIHGGQMSEEDLSEMAQPTAGSLKIFIDECPQCIPTFLQRIREQDSIGALEIARHLTCHDISKV</sequence>
<dbReference type="SMART" id="SM00248">
    <property type="entry name" value="ANK"/>
    <property type="match status" value="4"/>
</dbReference>
<dbReference type="InterPro" id="IPR002110">
    <property type="entry name" value="Ankyrin_rpt"/>
</dbReference>
<evidence type="ECO:0000256" key="3">
    <source>
        <dbReference type="PROSITE-ProRule" id="PRU00023"/>
    </source>
</evidence>
<keyword evidence="1" id="KW-0677">Repeat</keyword>
<dbReference type="Gene3D" id="1.25.40.20">
    <property type="entry name" value="Ankyrin repeat-containing domain"/>
    <property type="match status" value="1"/>
</dbReference>
<reference evidence="4 5" key="1">
    <citation type="submission" date="2024-02" db="EMBL/GenBank/DDBJ databases">
        <authorList>
            <person name="Chen Y."/>
            <person name="Shah S."/>
            <person name="Dougan E. K."/>
            <person name="Thang M."/>
            <person name="Chan C."/>
        </authorList>
    </citation>
    <scope>NUCLEOTIDE SEQUENCE [LARGE SCALE GENOMIC DNA]</scope>
</reference>
<proteinExistence type="predicted"/>
<dbReference type="SUPFAM" id="SSF48403">
    <property type="entry name" value="Ankyrin repeat"/>
    <property type="match status" value="1"/>
</dbReference>
<accession>A0ABP0QSD2</accession>
<dbReference type="PANTHER" id="PTHR24123:SF33">
    <property type="entry name" value="PROTEIN HOS4"/>
    <property type="match status" value="1"/>
</dbReference>
<dbReference type="Pfam" id="PF12796">
    <property type="entry name" value="Ank_2"/>
    <property type="match status" value="1"/>
</dbReference>
<dbReference type="PANTHER" id="PTHR24123">
    <property type="entry name" value="ANKYRIN REPEAT-CONTAINING"/>
    <property type="match status" value="1"/>
</dbReference>
<keyword evidence="5" id="KW-1185">Reference proteome</keyword>
<evidence type="ECO:0000256" key="2">
    <source>
        <dbReference type="ARBA" id="ARBA00023043"/>
    </source>
</evidence>
<protein>
    <submittedName>
        <fullName evidence="4">Uncharacterized protein</fullName>
    </submittedName>
</protein>
<dbReference type="PROSITE" id="PS50297">
    <property type="entry name" value="ANK_REP_REGION"/>
    <property type="match status" value="1"/>
</dbReference>
<comment type="caution">
    <text evidence="4">The sequence shown here is derived from an EMBL/GenBank/DDBJ whole genome shotgun (WGS) entry which is preliminary data.</text>
</comment>
<dbReference type="EMBL" id="CAXAMN010024829">
    <property type="protein sequence ID" value="CAK9090355.1"/>
    <property type="molecule type" value="Genomic_DNA"/>
</dbReference>